<keyword evidence="3" id="KW-1185">Reference proteome</keyword>
<evidence type="ECO:0000313" key="2">
    <source>
        <dbReference type="EMBL" id="OLQ09991.1"/>
    </source>
</evidence>
<evidence type="ECO:0000313" key="3">
    <source>
        <dbReference type="Proteomes" id="UP000186817"/>
    </source>
</evidence>
<gene>
    <name evidence="2" type="ORF">AK812_SmicGene6312</name>
</gene>
<feature type="region of interest" description="Disordered" evidence="1">
    <location>
        <begin position="202"/>
        <end position="221"/>
    </location>
</feature>
<organism evidence="2 3">
    <name type="scientific">Symbiodinium microadriaticum</name>
    <name type="common">Dinoflagellate</name>
    <name type="synonym">Zooxanthella microadriatica</name>
    <dbReference type="NCBI Taxonomy" id="2951"/>
    <lineage>
        <taxon>Eukaryota</taxon>
        <taxon>Sar</taxon>
        <taxon>Alveolata</taxon>
        <taxon>Dinophyceae</taxon>
        <taxon>Suessiales</taxon>
        <taxon>Symbiodiniaceae</taxon>
        <taxon>Symbiodinium</taxon>
    </lineage>
</organism>
<dbReference type="Proteomes" id="UP000186817">
    <property type="component" value="Unassembled WGS sequence"/>
</dbReference>
<dbReference type="AlphaFoldDB" id="A0A1Q9ERG2"/>
<reference evidence="2 3" key="1">
    <citation type="submission" date="2016-02" db="EMBL/GenBank/DDBJ databases">
        <title>Genome analysis of coral dinoflagellate symbionts highlights evolutionary adaptations to a symbiotic lifestyle.</title>
        <authorList>
            <person name="Aranda M."/>
            <person name="Li Y."/>
            <person name="Liew Y.J."/>
            <person name="Baumgarten S."/>
            <person name="Simakov O."/>
            <person name="Wilson M."/>
            <person name="Piel J."/>
            <person name="Ashoor H."/>
            <person name="Bougouffa S."/>
            <person name="Bajic V.B."/>
            <person name="Ryu T."/>
            <person name="Ravasi T."/>
            <person name="Bayer T."/>
            <person name="Micklem G."/>
            <person name="Kim H."/>
            <person name="Bhak J."/>
            <person name="Lajeunesse T.C."/>
            <person name="Voolstra C.R."/>
        </authorList>
    </citation>
    <scope>NUCLEOTIDE SEQUENCE [LARGE SCALE GENOMIC DNA]</scope>
    <source>
        <strain evidence="2 3">CCMP2467</strain>
    </source>
</reference>
<evidence type="ECO:0000256" key="1">
    <source>
        <dbReference type="SAM" id="MobiDB-lite"/>
    </source>
</evidence>
<dbReference type="OrthoDB" id="447041at2759"/>
<accession>A0A1Q9ERG2</accession>
<proteinExistence type="predicted"/>
<sequence length="221" mass="24109">MMPISYPHEPSTNIITFKIIIIIIINNIFFCKGVPVPEAEGDEPEFDKHTMQFYVNGSNVNKLESSVVCPAWLIPPTDLAAPILKVSFDDEHNLEYRGKTIKYYIPCLVMPQTTDDANNTPVLLKIINGEAYAHLMRSHLIGEEWKPKRGNKRAYPGADAIEQGDLSLGDDQLSAMGLAPGGTTGPTAGGSLFSAFSREAAAAASPTKKARVSNKAKHLVR</sequence>
<comment type="caution">
    <text evidence="2">The sequence shown here is derived from an EMBL/GenBank/DDBJ whole genome shotgun (WGS) entry which is preliminary data.</text>
</comment>
<feature type="compositionally biased region" description="Basic residues" evidence="1">
    <location>
        <begin position="208"/>
        <end position="221"/>
    </location>
</feature>
<dbReference type="EMBL" id="LSRX01000086">
    <property type="protein sequence ID" value="OLQ09991.1"/>
    <property type="molecule type" value="Genomic_DNA"/>
</dbReference>
<protein>
    <submittedName>
        <fullName evidence="2">Uncharacterized protein</fullName>
    </submittedName>
</protein>
<name>A0A1Q9ERG2_SYMMI</name>